<dbReference type="PANTHER" id="PTHR33164:SF43">
    <property type="entry name" value="HTH-TYPE TRANSCRIPTIONAL REPRESSOR YETL"/>
    <property type="match status" value="1"/>
</dbReference>
<reference evidence="2 3" key="1">
    <citation type="submission" date="2019-11" db="EMBL/GenBank/DDBJ databases">
        <authorList>
            <person name="Jiang L.-Q."/>
        </authorList>
    </citation>
    <scope>NUCLEOTIDE SEQUENCE [LARGE SCALE GENOMIC DNA]</scope>
    <source>
        <strain evidence="2 3">YIM 132087</strain>
    </source>
</reference>
<evidence type="ECO:0000259" key="1">
    <source>
        <dbReference type="PROSITE" id="PS50995"/>
    </source>
</evidence>
<dbReference type="GO" id="GO:0003700">
    <property type="term" value="F:DNA-binding transcription factor activity"/>
    <property type="evidence" value="ECO:0007669"/>
    <property type="project" value="InterPro"/>
</dbReference>
<dbReference type="Gene3D" id="1.10.10.10">
    <property type="entry name" value="Winged helix-like DNA-binding domain superfamily/Winged helix DNA-binding domain"/>
    <property type="match status" value="1"/>
</dbReference>
<dbReference type="AlphaFoldDB" id="A0A7K1FI91"/>
<dbReference type="EMBL" id="WLYK01000001">
    <property type="protein sequence ID" value="MTD13847.1"/>
    <property type="molecule type" value="Genomic_DNA"/>
</dbReference>
<dbReference type="InterPro" id="IPR039422">
    <property type="entry name" value="MarR/SlyA-like"/>
</dbReference>
<proteinExistence type="predicted"/>
<organism evidence="2 3">
    <name type="scientific">Nakamurella alba</name>
    <dbReference type="NCBI Taxonomy" id="2665158"/>
    <lineage>
        <taxon>Bacteria</taxon>
        <taxon>Bacillati</taxon>
        <taxon>Actinomycetota</taxon>
        <taxon>Actinomycetes</taxon>
        <taxon>Nakamurellales</taxon>
        <taxon>Nakamurellaceae</taxon>
        <taxon>Nakamurella</taxon>
    </lineage>
</organism>
<evidence type="ECO:0000313" key="3">
    <source>
        <dbReference type="Proteomes" id="UP000460221"/>
    </source>
</evidence>
<dbReference type="GO" id="GO:0006950">
    <property type="term" value="P:response to stress"/>
    <property type="evidence" value="ECO:0007669"/>
    <property type="project" value="TreeGrafter"/>
</dbReference>
<dbReference type="PANTHER" id="PTHR33164">
    <property type="entry name" value="TRANSCRIPTIONAL REGULATOR, MARR FAMILY"/>
    <property type="match status" value="1"/>
</dbReference>
<dbReference type="InterPro" id="IPR036388">
    <property type="entry name" value="WH-like_DNA-bd_sf"/>
</dbReference>
<protein>
    <submittedName>
        <fullName evidence="2">MarR family transcriptional regulator</fullName>
    </submittedName>
</protein>
<keyword evidence="3" id="KW-1185">Reference proteome</keyword>
<evidence type="ECO:0000313" key="2">
    <source>
        <dbReference type="EMBL" id="MTD13847.1"/>
    </source>
</evidence>
<dbReference type="InterPro" id="IPR000835">
    <property type="entry name" value="HTH_MarR-typ"/>
</dbReference>
<comment type="caution">
    <text evidence="2">The sequence shown here is derived from an EMBL/GenBank/DDBJ whole genome shotgun (WGS) entry which is preliminary data.</text>
</comment>
<dbReference type="Pfam" id="PF01047">
    <property type="entry name" value="MarR"/>
    <property type="match status" value="1"/>
</dbReference>
<feature type="domain" description="HTH marR-type" evidence="1">
    <location>
        <begin position="7"/>
        <end position="139"/>
    </location>
</feature>
<dbReference type="RefSeq" id="WP_154767605.1">
    <property type="nucleotide sequence ID" value="NZ_WLYK01000001.1"/>
</dbReference>
<sequence>MSAPDPRQAALDAVLALVVELGEDMQHGLAALGLTPARSHVLWQLRATGPAHQRVLAEALRTSPRNVTGLVDGLQQAGLVSRNAHPTDRRAVVVALTDAGEQLVDGLEAGQQELAGVLFADRPDSEIAVVADVLAAAVDRLRVAVATAPTVRGSA</sequence>
<dbReference type="SUPFAM" id="SSF46785">
    <property type="entry name" value="Winged helix' DNA-binding domain"/>
    <property type="match status" value="1"/>
</dbReference>
<dbReference type="SMART" id="SM00347">
    <property type="entry name" value="HTH_MARR"/>
    <property type="match status" value="1"/>
</dbReference>
<gene>
    <name evidence="2" type="ORF">GIS00_07820</name>
</gene>
<dbReference type="Proteomes" id="UP000460221">
    <property type="component" value="Unassembled WGS sequence"/>
</dbReference>
<accession>A0A7K1FI91</accession>
<name>A0A7K1FI91_9ACTN</name>
<dbReference type="PROSITE" id="PS50995">
    <property type="entry name" value="HTH_MARR_2"/>
    <property type="match status" value="1"/>
</dbReference>
<dbReference type="InterPro" id="IPR036390">
    <property type="entry name" value="WH_DNA-bd_sf"/>
</dbReference>
<dbReference type="PRINTS" id="PR00598">
    <property type="entry name" value="HTHMARR"/>
</dbReference>